<accession>A0A250VDU5</accession>
<organism evidence="2 3">
    <name type="scientific">Streptomyces olivochromogenes</name>
    <dbReference type="NCBI Taxonomy" id="1963"/>
    <lineage>
        <taxon>Bacteria</taxon>
        <taxon>Bacillati</taxon>
        <taxon>Actinomycetota</taxon>
        <taxon>Actinomycetes</taxon>
        <taxon>Kitasatosporales</taxon>
        <taxon>Streptomycetaceae</taxon>
        <taxon>Streptomyces</taxon>
    </lineage>
</organism>
<evidence type="ECO:0000313" key="2">
    <source>
        <dbReference type="EMBL" id="GAX52341.1"/>
    </source>
</evidence>
<evidence type="ECO:0000313" key="3">
    <source>
        <dbReference type="Proteomes" id="UP000217446"/>
    </source>
</evidence>
<comment type="caution">
    <text evidence="2">The sequence shown here is derived from an EMBL/GenBank/DDBJ whole genome shotgun (WGS) entry which is preliminary data.</text>
</comment>
<protein>
    <submittedName>
        <fullName evidence="2">Uncharacterized protein</fullName>
    </submittedName>
</protein>
<dbReference type="Proteomes" id="UP000217446">
    <property type="component" value="Unassembled WGS sequence"/>
</dbReference>
<evidence type="ECO:0000256" key="1">
    <source>
        <dbReference type="SAM" id="MobiDB-lite"/>
    </source>
</evidence>
<reference evidence="3" key="1">
    <citation type="submission" date="2017-05" db="EMBL/GenBank/DDBJ databases">
        <title>Streptomyces olivochromogenes NBRC 3561 whole genome shotgun sequence.</title>
        <authorList>
            <person name="Dohra H."/>
            <person name="Kodani S."/>
        </authorList>
    </citation>
    <scope>NUCLEOTIDE SEQUENCE [LARGE SCALE GENOMIC DNA]</scope>
    <source>
        <strain evidence="3">NBRC 3561</strain>
    </source>
</reference>
<feature type="region of interest" description="Disordered" evidence="1">
    <location>
        <begin position="38"/>
        <end position="64"/>
    </location>
</feature>
<sequence length="141" mass="14604">MQRGLPMGSGVGGEPRLASSASDKTRAAKFMEEHLMPDTQAAARMADGGGAPVRPPFVGPVAPASPLIKQDTGLKGLSGWASDQAVSDALTAWQGQANRLMARLQQEVNALHGTKNLFHNQDTAVGAQAAGVRPPSSFDGM</sequence>
<gene>
    <name evidence="2" type="ORF">SO3561_03852</name>
</gene>
<name>A0A250VDU5_STROL</name>
<dbReference type="AlphaFoldDB" id="A0A250VDU5"/>
<dbReference type="EMBL" id="BDQI01000007">
    <property type="protein sequence ID" value="GAX52341.1"/>
    <property type="molecule type" value="Genomic_DNA"/>
</dbReference>
<keyword evidence="3" id="KW-1185">Reference proteome</keyword>
<proteinExistence type="predicted"/>
<dbReference type="STRING" id="1963.AQJ27_13860"/>
<feature type="region of interest" description="Disordered" evidence="1">
    <location>
        <begin position="1"/>
        <end position="24"/>
    </location>
</feature>